<evidence type="ECO:0000256" key="1">
    <source>
        <dbReference type="ARBA" id="ARBA00004245"/>
    </source>
</evidence>
<dbReference type="OrthoDB" id="9979678at2759"/>
<dbReference type="FunFam" id="1.20.58.570:FF:000001">
    <property type="entry name" value="F-actin-capping protein subunit beta"/>
    <property type="match status" value="1"/>
</dbReference>
<evidence type="ECO:0000256" key="4">
    <source>
        <dbReference type="ARBA" id="ARBA00022490"/>
    </source>
</evidence>
<dbReference type="Pfam" id="PF01115">
    <property type="entry name" value="F_actin_cap_B"/>
    <property type="match status" value="1"/>
</dbReference>
<comment type="subunit">
    <text evidence="7">Heterodimer of an alpha and a beta subunit.</text>
</comment>
<dbReference type="PANTHER" id="PTHR10619">
    <property type="entry name" value="F-ACTIN-CAPPING PROTEIN SUBUNIT BETA"/>
    <property type="match status" value="1"/>
</dbReference>
<evidence type="ECO:0000313" key="9">
    <source>
        <dbReference type="EMBL" id="CAG2209510.1"/>
    </source>
</evidence>
<evidence type="ECO:0000256" key="2">
    <source>
        <dbReference type="ARBA" id="ARBA00006039"/>
    </source>
</evidence>
<keyword evidence="3 7" id="KW-0117">Actin capping</keyword>
<dbReference type="GO" id="GO:0010591">
    <property type="term" value="P:regulation of lamellipodium assembly"/>
    <property type="evidence" value="ECO:0007669"/>
    <property type="project" value="TreeGrafter"/>
</dbReference>
<gene>
    <name evidence="9" type="ORF">MEDL_23640</name>
</gene>
<evidence type="ECO:0000256" key="6">
    <source>
        <dbReference type="ARBA" id="ARBA00023212"/>
    </source>
</evidence>
<dbReference type="GO" id="GO:0008290">
    <property type="term" value="C:F-actin capping protein complex"/>
    <property type="evidence" value="ECO:0007669"/>
    <property type="project" value="UniProtKB-UniRule"/>
</dbReference>
<dbReference type="Gene3D" id="1.20.58.570">
    <property type="match status" value="1"/>
</dbReference>
<dbReference type="InterPro" id="IPR019771">
    <property type="entry name" value="F-actin_capping_bsu_CS"/>
</dbReference>
<keyword evidence="6 7" id="KW-0206">Cytoskeleton</keyword>
<comment type="function">
    <text evidence="7">F-actin-capping proteins bind in a Ca(2+)-independent manner to the fast growing ends of actin filaments (barbed end) thereby blocking the exchange of subunits at these ends. Unlike other capping proteins (such as gelsolin and severin), these proteins do not sever actin filaments.</text>
</comment>
<evidence type="ECO:0000313" key="10">
    <source>
        <dbReference type="Proteomes" id="UP000683360"/>
    </source>
</evidence>
<keyword evidence="8" id="KW-0472">Membrane</keyword>
<keyword evidence="10" id="KW-1185">Reference proteome</keyword>
<dbReference type="GO" id="GO:0051490">
    <property type="term" value="P:negative regulation of filopodium assembly"/>
    <property type="evidence" value="ECO:0007669"/>
    <property type="project" value="TreeGrafter"/>
</dbReference>
<dbReference type="EMBL" id="CAJPWZ010001190">
    <property type="protein sequence ID" value="CAG2209510.1"/>
    <property type="molecule type" value="Genomic_DNA"/>
</dbReference>
<name>A0A8S3RLK8_MYTED</name>
<dbReference type="SUPFAM" id="SSF90096">
    <property type="entry name" value="Subunits of heterodimeric actin filament capping protein Capz"/>
    <property type="match status" value="1"/>
</dbReference>
<proteinExistence type="inferred from homology"/>
<dbReference type="PRINTS" id="PR00192">
    <property type="entry name" value="FACTINCAPB"/>
</dbReference>
<dbReference type="Proteomes" id="UP000683360">
    <property type="component" value="Unassembled WGS sequence"/>
</dbReference>
<evidence type="ECO:0000256" key="7">
    <source>
        <dbReference type="RuleBase" id="RU365078"/>
    </source>
</evidence>
<sequence length="308" mass="35271">MIALGDENSCKKIDSEVHILWDLGLLDVMTVQEGSHFHWSSILVAFVGVLQVAFGTAMVTFSHGILWQLGWNCITAGIKDILRAVYSMYKKQPMNVNSWINEKLCQIVLSVTCLGFEHIVREVPFAKEALDSLQSVNIFEGDSSFTHFQEIASTTLKTAENAFKLKCKKARQEVEYGLNRNDIYFLSVIYSTVEPYLKMTEQQLDCALDLMRRLPPQQIEKNLTDLIDLVPNLCEDLLSSVDQPLKISRDKNVGKDFLLCDYNRDGDSYRSPWSNTYFPPLDDGAMPSERLRKLEQEANRSFDQYREM</sequence>
<dbReference type="GO" id="GO:0030036">
    <property type="term" value="P:actin cytoskeleton organization"/>
    <property type="evidence" value="ECO:0007669"/>
    <property type="project" value="InterPro"/>
</dbReference>
<evidence type="ECO:0000256" key="8">
    <source>
        <dbReference type="SAM" id="Phobius"/>
    </source>
</evidence>
<evidence type="ECO:0000256" key="3">
    <source>
        <dbReference type="ARBA" id="ARBA00022467"/>
    </source>
</evidence>
<evidence type="ECO:0000256" key="5">
    <source>
        <dbReference type="ARBA" id="ARBA00023203"/>
    </source>
</evidence>
<protein>
    <recommendedName>
        <fullName evidence="7">F-actin-capping protein subunit beta</fullName>
    </recommendedName>
</protein>
<comment type="similarity">
    <text evidence="2 7">Belongs to the F-actin-capping protein beta subunit family.</text>
</comment>
<dbReference type="AlphaFoldDB" id="A0A8S3RLK8"/>
<dbReference type="PANTHER" id="PTHR10619:SF0">
    <property type="entry name" value="F-ACTIN-CAPPING PROTEIN SUBUNIT BETA ISOFORMS 1 AND 2"/>
    <property type="match status" value="1"/>
</dbReference>
<dbReference type="GO" id="GO:0000902">
    <property type="term" value="P:cell morphogenesis"/>
    <property type="evidence" value="ECO:0007669"/>
    <property type="project" value="TreeGrafter"/>
</dbReference>
<feature type="transmembrane region" description="Helical" evidence="8">
    <location>
        <begin position="37"/>
        <end position="61"/>
    </location>
</feature>
<dbReference type="InterPro" id="IPR037282">
    <property type="entry name" value="CapZ_alpha/beta"/>
</dbReference>
<dbReference type="PROSITE" id="PS00231">
    <property type="entry name" value="F_ACTIN_CAPPING_BETA"/>
    <property type="match status" value="1"/>
</dbReference>
<organism evidence="9 10">
    <name type="scientific">Mytilus edulis</name>
    <name type="common">Blue mussel</name>
    <dbReference type="NCBI Taxonomy" id="6550"/>
    <lineage>
        <taxon>Eukaryota</taxon>
        <taxon>Metazoa</taxon>
        <taxon>Spiralia</taxon>
        <taxon>Lophotrochozoa</taxon>
        <taxon>Mollusca</taxon>
        <taxon>Bivalvia</taxon>
        <taxon>Autobranchia</taxon>
        <taxon>Pteriomorphia</taxon>
        <taxon>Mytilida</taxon>
        <taxon>Mytiloidea</taxon>
        <taxon>Mytilidae</taxon>
        <taxon>Mytilinae</taxon>
        <taxon>Mytilus</taxon>
    </lineage>
</organism>
<comment type="caution">
    <text evidence="9">The sequence shown here is derived from an EMBL/GenBank/DDBJ whole genome shotgun (WGS) entry which is preliminary data.</text>
</comment>
<dbReference type="InterPro" id="IPR001698">
    <property type="entry name" value="CAPZB"/>
</dbReference>
<dbReference type="GO" id="GO:0005737">
    <property type="term" value="C:cytoplasm"/>
    <property type="evidence" value="ECO:0007669"/>
    <property type="project" value="InterPro"/>
</dbReference>
<dbReference type="InterPro" id="IPR043175">
    <property type="entry name" value="CAPZB_N"/>
</dbReference>
<keyword evidence="8" id="KW-1133">Transmembrane helix</keyword>
<keyword evidence="4 7" id="KW-0963">Cytoplasm</keyword>
<accession>A0A8S3RLK8</accession>
<reference evidence="9" key="1">
    <citation type="submission" date="2021-03" db="EMBL/GenBank/DDBJ databases">
        <authorList>
            <person name="Bekaert M."/>
        </authorList>
    </citation>
    <scope>NUCLEOTIDE SEQUENCE</scope>
</reference>
<dbReference type="GO" id="GO:0051016">
    <property type="term" value="P:barbed-end actin filament capping"/>
    <property type="evidence" value="ECO:0007669"/>
    <property type="project" value="UniProtKB-UniRule"/>
</dbReference>
<keyword evidence="5 7" id="KW-0009">Actin-binding</keyword>
<keyword evidence="8" id="KW-0812">Transmembrane</keyword>
<comment type="subcellular location">
    <subcellularLocation>
        <location evidence="1 7">Cytoplasm</location>
        <location evidence="1 7">Cytoskeleton</location>
    </subcellularLocation>
</comment>
<dbReference type="GO" id="GO:0051015">
    <property type="term" value="F:actin filament binding"/>
    <property type="evidence" value="ECO:0007669"/>
    <property type="project" value="TreeGrafter"/>
</dbReference>